<accession>A0A4R2JAP5</accession>
<dbReference type="Gene3D" id="3.40.190.10">
    <property type="entry name" value="Periplasmic binding protein-like II"/>
    <property type="match status" value="1"/>
</dbReference>
<reference evidence="1 2" key="1">
    <citation type="submission" date="2019-03" db="EMBL/GenBank/DDBJ databases">
        <title>Genomic Encyclopedia of Type Strains, Phase IV (KMG-IV): sequencing the most valuable type-strain genomes for metagenomic binning, comparative biology and taxonomic classification.</title>
        <authorList>
            <person name="Goeker M."/>
        </authorList>
    </citation>
    <scope>NUCLEOTIDE SEQUENCE [LARGE SCALE GENOMIC DNA]</scope>
    <source>
        <strain evidence="1 2">DSM 45934</strain>
    </source>
</reference>
<organism evidence="1 2">
    <name type="scientific">Actinocrispum wychmicini</name>
    <dbReference type="NCBI Taxonomy" id="1213861"/>
    <lineage>
        <taxon>Bacteria</taxon>
        <taxon>Bacillati</taxon>
        <taxon>Actinomycetota</taxon>
        <taxon>Actinomycetes</taxon>
        <taxon>Pseudonocardiales</taxon>
        <taxon>Pseudonocardiaceae</taxon>
        <taxon>Actinocrispum</taxon>
    </lineage>
</organism>
<dbReference type="EMBL" id="SLWS01000010">
    <property type="protein sequence ID" value="TCO53738.1"/>
    <property type="molecule type" value="Genomic_DNA"/>
</dbReference>
<dbReference type="Proteomes" id="UP000295680">
    <property type="component" value="Unassembled WGS sequence"/>
</dbReference>
<evidence type="ECO:0000313" key="2">
    <source>
        <dbReference type="Proteomes" id="UP000295680"/>
    </source>
</evidence>
<comment type="caution">
    <text evidence="1">The sequence shown here is derived from an EMBL/GenBank/DDBJ whole genome shotgun (WGS) entry which is preliminary data.</text>
</comment>
<dbReference type="SUPFAM" id="SSF53850">
    <property type="entry name" value="Periplasmic binding protein-like II"/>
    <property type="match status" value="1"/>
</dbReference>
<dbReference type="OrthoDB" id="9780991at2"/>
<gene>
    <name evidence="1" type="ORF">EV192_110330</name>
</gene>
<sequence length="152" mass="16525">MLARHTNRAVAMYGQTPDVEDLGLYGADLMNPEDTKFTFNGPQGVELVTLFKQMYDAKPLLPEALTATYTGSGKKFMAQQVAMSSGSAYLKNFRTDAPGLSANVGITTPMSNTGKANMYLQGVSVGTRCSSRWPTWSATVSARPCRATRWRA</sequence>
<dbReference type="RefSeq" id="WP_132123687.1">
    <property type="nucleotide sequence ID" value="NZ_SLWS01000010.1"/>
</dbReference>
<dbReference type="AlphaFoldDB" id="A0A4R2JAP5"/>
<name>A0A4R2JAP5_9PSEU</name>
<protein>
    <submittedName>
        <fullName evidence="1">Uncharacterized protein</fullName>
    </submittedName>
</protein>
<proteinExistence type="predicted"/>
<evidence type="ECO:0000313" key="1">
    <source>
        <dbReference type="EMBL" id="TCO53738.1"/>
    </source>
</evidence>
<keyword evidence="2" id="KW-1185">Reference proteome</keyword>